<proteinExistence type="predicted"/>
<evidence type="ECO:0000313" key="2">
    <source>
        <dbReference type="EMBL" id="BAF13232.2"/>
    </source>
</evidence>
<protein>
    <submittedName>
        <fullName evidence="2">Os03g0756700 protein</fullName>
    </submittedName>
</protein>
<feature type="region of interest" description="Disordered" evidence="1">
    <location>
        <begin position="70"/>
        <end position="91"/>
    </location>
</feature>
<accession>Q0DNF6</accession>
<dbReference type="KEGG" id="dosa:Os03g0756700"/>
<dbReference type="PANTHER" id="PTHR31267">
    <property type="entry name" value="DENTIN SIALOPHOSPHOPROTEIN-LIKE PROTEIN"/>
    <property type="match status" value="1"/>
</dbReference>
<dbReference type="Proteomes" id="UP000000763">
    <property type="component" value="Chromosome 3"/>
</dbReference>
<evidence type="ECO:0000256" key="1">
    <source>
        <dbReference type="SAM" id="MobiDB-lite"/>
    </source>
</evidence>
<gene>
    <name evidence="2" type="ordered locus">Os03g0756700</name>
</gene>
<evidence type="ECO:0000313" key="3">
    <source>
        <dbReference type="Proteomes" id="UP000000763"/>
    </source>
</evidence>
<reference evidence="2 3" key="1">
    <citation type="journal article" date="2005" name="Nature">
        <title>The map-based sequence of the rice genome.</title>
        <authorList>
            <consortium name="International rice genome sequencing project (IRGSP)"/>
            <person name="Matsumoto T."/>
            <person name="Wu J."/>
            <person name="Kanamori H."/>
            <person name="Katayose Y."/>
            <person name="Fujisawa M."/>
            <person name="Namiki N."/>
            <person name="Mizuno H."/>
            <person name="Yamamoto K."/>
            <person name="Antonio B.A."/>
            <person name="Baba T."/>
            <person name="Sakata K."/>
            <person name="Nagamura Y."/>
            <person name="Aoki H."/>
            <person name="Arikawa K."/>
            <person name="Arita K."/>
            <person name="Bito T."/>
            <person name="Chiden Y."/>
            <person name="Fujitsuka N."/>
            <person name="Fukunaka R."/>
            <person name="Hamada M."/>
            <person name="Harada C."/>
            <person name="Hayashi A."/>
            <person name="Hijishita S."/>
            <person name="Honda M."/>
            <person name="Hosokawa S."/>
            <person name="Ichikawa Y."/>
            <person name="Idonuma A."/>
            <person name="Iijima M."/>
            <person name="Ikeda M."/>
            <person name="Ikeno M."/>
            <person name="Ito K."/>
            <person name="Ito S."/>
            <person name="Ito T."/>
            <person name="Ito Y."/>
            <person name="Ito Y."/>
            <person name="Iwabuchi A."/>
            <person name="Kamiya K."/>
            <person name="Karasawa W."/>
            <person name="Kurita K."/>
            <person name="Katagiri S."/>
            <person name="Kikuta A."/>
            <person name="Kobayashi H."/>
            <person name="Kobayashi N."/>
            <person name="Machita K."/>
            <person name="Maehara T."/>
            <person name="Masukawa M."/>
            <person name="Mizubayashi T."/>
            <person name="Mukai Y."/>
            <person name="Nagasaki H."/>
            <person name="Nagata Y."/>
            <person name="Naito S."/>
            <person name="Nakashima M."/>
            <person name="Nakama Y."/>
            <person name="Nakamichi Y."/>
            <person name="Nakamura M."/>
            <person name="Meguro A."/>
            <person name="Negishi M."/>
            <person name="Ohta I."/>
            <person name="Ohta T."/>
            <person name="Okamoto M."/>
            <person name="Ono N."/>
            <person name="Saji S."/>
            <person name="Sakaguchi M."/>
            <person name="Sakai K."/>
            <person name="Shibata M."/>
            <person name="Shimokawa T."/>
            <person name="Song J."/>
            <person name="Takazaki Y."/>
            <person name="Terasawa K."/>
            <person name="Tsugane M."/>
            <person name="Tsuji K."/>
            <person name="Ueda S."/>
            <person name="Waki K."/>
            <person name="Yamagata H."/>
            <person name="Yamamoto M."/>
            <person name="Yamamoto S."/>
            <person name="Yamane H."/>
            <person name="Yoshiki S."/>
            <person name="Yoshihara R."/>
            <person name="Yukawa K."/>
            <person name="Zhong H."/>
            <person name="Yano M."/>
            <person name="Yuan Q."/>
            <person name="Ouyang S."/>
            <person name="Liu J."/>
            <person name="Jones K.M."/>
            <person name="Gansberger K."/>
            <person name="Moffat K."/>
            <person name="Hill J."/>
            <person name="Bera J."/>
            <person name="Fadrosh D."/>
            <person name="Jin S."/>
            <person name="Johri S."/>
            <person name="Kim M."/>
            <person name="Overton L."/>
            <person name="Reardon M."/>
            <person name="Tsitrin T."/>
            <person name="Vuong H."/>
            <person name="Weaver B."/>
            <person name="Ciecko A."/>
            <person name="Tallon L."/>
            <person name="Jackson J."/>
            <person name="Pai G."/>
            <person name="Aken S.V."/>
            <person name="Utterback T."/>
            <person name="Reidmuller S."/>
            <person name="Feldblyum T."/>
            <person name="Hsiao J."/>
            <person name="Zismann V."/>
            <person name="Iobst S."/>
            <person name="de Vazeille A.R."/>
            <person name="Buell C.R."/>
            <person name="Ying K."/>
            <person name="Li Y."/>
            <person name="Lu T."/>
            <person name="Huang Y."/>
            <person name="Zhao Q."/>
            <person name="Feng Q."/>
            <person name="Zhang L."/>
            <person name="Zhu J."/>
            <person name="Weng Q."/>
            <person name="Mu J."/>
            <person name="Lu Y."/>
            <person name="Fan D."/>
            <person name="Liu Y."/>
            <person name="Guan J."/>
            <person name="Zhang Y."/>
            <person name="Yu S."/>
            <person name="Liu X."/>
            <person name="Zhang Y."/>
            <person name="Hong G."/>
            <person name="Han B."/>
            <person name="Choisne N."/>
            <person name="Demange N."/>
            <person name="Orjeda G."/>
            <person name="Samain S."/>
            <person name="Cattolico L."/>
            <person name="Pelletier E."/>
            <person name="Couloux A."/>
            <person name="Segurens B."/>
            <person name="Wincker P."/>
            <person name="D'Hont A."/>
            <person name="Scarpelli C."/>
            <person name="Weissenbach J."/>
            <person name="Salanoubat M."/>
            <person name="Quetier F."/>
            <person name="Yu Y."/>
            <person name="Kim H.R."/>
            <person name="Rambo T."/>
            <person name="Currie J."/>
            <person name="Collura K."/>
            <person name="Luo M."/>
            <person name="Yang T."/>
            <person name="Ammiraju J.S.S."/>
            <person name="Engler F."/>
            <person name="Soderlund C."/>
            <person name="Wing R.A."/>
            <person name="Palmer L.E."/>
            <person name="de la Bastide M."/>
            <person name="Spiegel L."/>
            <person name="Nascimento L."/>
            <person name="Zutavern T."/>
            <person name="O'Shaughnessy A."/>
            <person name="Dike S."/>
            <person name="Dedhia N."/>
            <person name="Preston R."/>
            <person name="Balija V."/>
            <person name="McCombie W.R."/>
            <person name="Chow T."/>
            <person name="Chen H."/>
            <person name="Chung M."/>
            <person name="Chen C."/>
            <person name="Shaw J."/>
            <person name="Wu H."/>
            <person name="Hsiao K."/>
            <person name="Chao Y."/>
            <person name="Chu M."/>
            <person name="Cheng C."/>
            <person name="Hour A."/>
            <person name="Lee P."/>
            <person name="Lin S."/>
            <person name="Lin Y."/>
            <person name="Liou J."/>
            <person name="Liu S."/>
            <person name="Hsing Y."/>
            <person name="Raghuvanshi S."/>
            <person name="Mohanty A."/>
            <person name="Bharti A.K."/>
            <person name="Gaur A."/>
            <person name="Gupta V."/>
            <person name="Kumar D."/>
            <person name="Ravi V."/>
            <person name="Vij S."/>
            <person name="Kapur A."/>
            <person name="Khurana P."/>
            <person name="Khurana P."/>
            <person name="Khurana J.P."/>
            <person name="Tyagi A.K."/>
            <person name="Gaikwad K."/>
            <person name="Singh A."/>
            <person name="Dalal V."/>
            <person name="Srivastava S."/>
            <person name="Dixit A."/>
            <person name="Pal A.K."/>
            <person name="Ghazi I.A."/>
            <person name="Yadav M."/>
            <person name="Pandit A."/>
            <person name="Bhargava A."/>
            <person name="Sureshbabu K."/>
            <person name="Batra K."/>
            <person name="Sharma T.R."/>
            <person name="Mohapatra T."/>
            <person name="Singh N.K."/>
            <person name="Messing J."/>
            <person name="Nelson A.B."/>
            <person name="Fuks G."/>
            <person name="Kavchok S."/>
            <person name="Keizer G."/>
            <person name="Linton E."/>
            <person name="Llaca V."/>
            <person name="Song R."/>
            <person name="Tanyolac B."/>
            <person name="Young S."/>
            <person name="Ho-Il K."/>
            <person name="Hahn J.H."/>
            <person name="Sangsakoo G."/>
            <person name="Vanavichit A."/>
            <person name="de Mattos Luiz.A.T."/>
            <person name="Zimmer P.D."/>
            <person name="Malone G."/>
            <person name="Dellagostin O."/>
            <person name="de Oliveira A.C."/>
            <person name="Bevan M."/>
            <person name="Bancroft I."/>
            <person name="Minx P."/>
            <person name="Cordum H."/>
            <person name="Wilson R."/>
            <person name="Cheng Z."/>
            <person name="Jin W."/>
            <person name="Jiang J."/>
            <person name="Leong S.A."/>
            <person name="Iwama H."/>
            <person name="Gojobori T."/>
            <person name="Itoh T."/>
            <person name="Niimura Y."/>
            <person name="Fujii Y."/>
            <person name="Habara T."/>
            <person name="Sakai H."/>
            <person name="Sato Y."/>
            <person name="Wilson G."/>
            <person name="Kumar K."/>
            <person name="McCouch S."/>
            <person name="Juretic N."/>
            <person name="Hoen D."/>
            <person name="Wright S."/>
            <person name="Bruskiewich R."/>
            <person name="Bureau T."/>
            <person name="Miyao A."/>
            <person name="Hirochika H."/>
            <person name="Nishikawa T."/>
            <person name="Kadowaki K."/>
            <person name="Sugiura M."/>
            <person name="Burr B."/>
            <person name="Sasaki T."/>
        </authorList>
    </citation>
    <scope>NUCLEOTIDE SEQUENCE [LARGE SCALE GENOMIC DNA]</scope>
    <source>
        <strain evidence="3">cv. Nipponbare</strain>
    </source>
</reference>
<dbReference type="PANTHER" id="PTHR31267:SF3">
    <property type="entry name" value="OS03G0756700 PROTEIN"/>
    <property type="match status" value="1"/>
</dbReference>
<organism evidence="2 3">
    <name type="scientific">Oryza sativa subsp. japonica</name>
    <name type="common">Rice</name>
    <dbReference type="NCBI Taxonomy" id="39947"/>
    <lineage>
        <taxon>Eukaryota</taxon>
        <taxon>Viridiplantae</taxon>
        <taxon>Streptophyta</taxon>
        <taxon>Embryophyta</taxon>
        <taxon>Tracheophyta</taxon>
        <taxon>Spermatophyta</taxon>
        <taxon>Magnoliopsida</taxon>
        <taxon>Liliopsida</taxon>
        <taxon>Poales</taxon>
        <taxon>Poaceae</taxon>
        <taxon>BOP clade</taxon>
        <taxon>Oryzoideae</taxon>
        <taxon>Oryzeae</taxon>
        <taxon>Oryzinae</taxon>
        <taxon>Oryza</taxon>
        <taxon>Oryza sativa</taxon>
    </lineage>
</organism>
<dbReference type="HOGENOM" id="CLU_309372_0_0_1"/>
<sequence>MKTKNSTFVSQAQKRLAFTTKLMQYILPVLPDRLLAANAIDSCETIVYRTSRLALPDAFNPAISSVSDANNFIPTESMPQNQTSTSEKEDDKLVPEVLETFTMRAERATTFQDLATETRDLERWSILHHFIKLHKYSRLHEDDVSNIRPKPCRSTIRKHAGPDQVSVDFLNSVRCRLLN</sequence>
<feature type="compositionally biased region" description="Polar residues" evidence="1">
    <location>
        <begin position="70"/>
        <end position="85"/>
    </location>
</feature>
<dbReference type="AlphaFoldDB" id="Q0DNF6"/>
<dbReference type="EMBL" id="AP008209">
    <property type="protein sequence ID" value="BAF13232.2"/>
    <property type="molecule type" value="Genomic_DNA"/>
</dbReference>
<reference evidence="3" key="2">
    <citation type="journal article" date="2008" name="Nucleic Acids Res.">
        <title>The rice annotation project database (RAP-DB): 2008 update.</title>
        <authorList>
            <consortium name="The rice annotation project (RAP)"/>
        </authorList>
    </citation>
    <scope>GENOME REANNOTATION</scope>
    <source>
        <strain evidence="3">cv. Nipponbare</strain>
    </source>
</reference>
<name>Q0DNF6_ORYSJ</name>